<feature type="compositionally biased region" description="Low complexity" evidence="2">
    <location>
        <begin position="65"/>
        <end position="98"/>
    </location>
</feature>
<feature type="site" description="Important for catalytic activity" evidence="1">
    <location>
        <position position="516"/>
    </location>
</feature>
<keyword evidence="1" id="KW-0961">Cell wall biogenesis/degradation</keyword>
<comment type="catalytic activity">
    <reaction evidence="1">
        <text>a peptidoglycan chain = a peptidoglycan chain with N-acetyl-1,6-anhydromuramyl-[peptide] at the reducing end + a peptidoglycan chain with N-acetylglucosamine at the non-reducing end.</text>
        <dbReference type="EC" id="4.2.2.29"/>
    </reaction>
</comment>
<reference evidence="3 4" key="1">
    <citation type="submission" date="2017-09" db="EMBL/GenBank/DDBJ databases">
        <title>Streptomyces genome completion.</title>
        <authorList>
            <person name="Lee N."/>
            <person name="Cho B.-K."/>
        </authorList>
    </citation>
    <scope>NUCLEOTIDE SEQUENCE [LARGE SCALE GENOMIC DNA]</scope>
    <source>
        <strain evidence="3 4">ATCC 14899</strain>
    </source>
</reference>
<keyword evidence="1" id="KW-1133">Transmembrane helix</keyword>
<dbReference type="Proteomes" id="UP000325763">
    <property type="component" value="Chromosome"/>
</dbReference>
<comment type="similarity">
    <text evidence="1">Belongs to the transglycosylase MltG family.</text>
</comment>
<dbReference type="Gene3D" id="3.30.1490.480">
    <property type="entry name" value="Endolytic murein transglycosylase"/>
    <property type="match status" value="1"/>
</dbReference>
<keyword evidence="1" id="KW-0812">Transmembrane</keyword>
<evidence type="ECO:0000256" key="2">
    <source>
        <dbReference type="SAM" id="MobiDB-lite"/>
    </source>
</evidence>
<feature type="compositionally biased region" description="Low complexity" evidence="2">
    <location>
        <begin position="184"/>
        <end position="193"/>
    </location>
</feature>
<evidence type="ECO:0000313" key="3">
    <source>
        <dbReference type="EMBL" id="QEV38332.1"/>
    </source>
</evidence>
<comment type="subcellular location">
    <subcellularLocation>
        <location evidence="1">Cell membrane</location>
        <topology evidence="1">Single-pass membrane protein</topology>
    </subcellularLocation>
</comment>
<feature type="compositionally biased region" description="Acidic residues" evidence="2">
    <location>
        <begin position="249"/>
        <end position="259"/>
    </location>
</feature>
<proteinExistence type="inferred from homology"/>
<dbReference type="InterPro" id="IPR003770">
    <property type="entry name" value="MLTG-like"/>
</dbReference>
<dbReference type="HAMAP" id="MF_02065">
    <property type="entry name" value="MltG"/>
    <property type="match status" value="1"/>
</dbReference>
<feature type="compositionally biased region" description="Gly residues" evidence="2">
    <location>
        <begin position="54"/>
        <end position="64"/>
    </location>
</feature>
<protein>
    <recommendedName>
        <fullName evidence="1">Endolytic murein transglycosylase</fullName>
        <ecNumber evidence="1">4.2.2.29</ecNumber>
    </recommendedName>
    <alternativeName>
        <fullName evidence="1">Peptidoglycan lytic transglycosylase</fullName>
    </alternativeName>
    <alternativeName>
        <fullName evidence="1">Peptidoglycan polymerization terminase</fullName>
    </alternativeName>
</protein>
<dbReference type="AlphaFoldDB" id="A0A5P2VZZ1"/>
<dbReference type="CDD" id="cd08010">
    <property type="entry name" value="MltG_like"/>
    <property type="match status" value="1"/>
</dbReference>
<dbReference type="Pfam" id="PF02618">
    <property type="entry name" value="YceG"/>
    <property type="match status" value="1"/>
</dbReference>
<dbReference type="RefSeq" id="WP_150478159.1">
    <property type="nucleotide sequence ID" value="NZ_CP023747.1"/>
</dbReference>
<accession>A0A5P2VZZ1</accession>
<keyword evidence="1" id="KW-1003">Cell membrane</keyword>
<dbReference type="GO" id="GO:0005886">
    <property type="term" value="C:plasma membrane"/>
    <property type="evidence" value="ECO:0007669"/>
    <property type="project" value="UniProtKB-SubCell"/>
</dbReference>
<keyword evidence="1" id="KW-0456">Lyase</keyword>
<dbReference type="NCBIfam" id="TIGR00247">
    <property type="entry name" value="endolytic transglycosylase MltG"/>
    <property type="match status" value="1"/>
</dbReference>
<evidence type="ECO:0000256" key="1">
    <source>
        <dbReference type="HAMAP-Rule" id="MF_02065"/>
    </source>
</evidence>
<feature type="compositionally biased region" description="Low complexity" evidence="2">
    <location>
        <begin position="106"/>
        <end position="166"/>
    </location>
</feature>
<comment type="function">
    <text evidence="1">Functions as a peptidoglycan terminase that cleaves nascent peptidoglycan strands endolytically to terminate their elongation.</text>
</comment>
<dbReference type="EC" id="4.2.2.29" evidence="1"/>
<organism evidence="3 4">
    <name type="scientific">Streptomyces nodosus</name>
    <dbReference type="NCBI Taxonomy" id="40318"/>
    <lineage>
        <taxon>Bacteria</taxon>
        <taxon>Bacillati</taxon>
        <taxon>Actinomycetota</taxon>
        <taxon>Actinomycetes</taxon>
        <taxon>Kitasatosporales</taxon>
        <taxon>Streptomycetaceae</taxon>
        <taxon>Streptomyces</taxon>
    </lineage>
</organism>
<dbReference type="GO" id="GO:0008932">
    <property type="term" value="F:lytic endotransglycosylase activity"/>
    <property type="evidence" value="ECO:0007669"/>
    <property type="project" value="UniProtKB-UniRule"/>
</dbReference>
<dbReference type="GO" id="GO:0071555">
    <property type="term" value="P:cell wall organization"/>
    <property type="evidence" value="ECO:0007669"/>
    <property type="project" value="UniProtKB-KW"/>
</dbReference>
<evidence type="ECO:0000313" key="4">
    <source>
        <dbReference type="Proteomes" id="UP000325763"/>
    </source>
</evidence>
<sequence length="640" mass="69685">MTEYGRGPGSAPWHPEDPLYGDGGWEGQGQPAQSPYGDQPQHYPEQHQQHQQQYGGGWEGGGQPGYDQGQQGYQQYPDQGQAQYQQPQQYQQQGGQPYPGQPQQPGPQQYAGQPQAGGPPYQGHPQQGHPQQGHPQQGGHPYPGQPQQYPVQQEMGGQYYPGGPQQNHGDGGWNGGGQPPMPYPGDAGDPYGAQAGGYGAEQPDPQQLPDTYPSPESSPEPSDRRRAEPEPETDWDPGPDQGEHAFFADADDDEDDEDEAPRGSRGRGDRRGRGGKGEKTKKRRSGTACLVVVLVVGGGTSGISYLGYQFYQSHFGAAPDYAGEGNGEQISVTIPDGSGGYTIGQLLKKAGVVKSVDAFVAAQEQNPQGKTIQAGTYLLNKEMSAASAVQLMLSPKSKNNLIIAEGWRNVKVYAAIDDRLKLKAGTTQGIAEKEWKSLGLPSWANTNKEIKDPLEGFLFPSSYPVTKGMKPEDVLKQMIGTAKKKYADFELESKASKFDLKNPLELLTVASLVQAEGKTHDDYRKMAEVVYNRLKPDNTETYQLLQFDSTFNYLKGQSNIHISESEINSNKDPYNTYTQKGLPPGPIGNPGAEALSAALDPTHDGWIYFVATDGVSKTEFAKTHAEFLKLKDKFDALRKQ</sequence>
<keyword evidence="1" id="KW-0472">Membrane</keyword>
<name>A0A5P2VZZ1_9ACTN</name>
<dbReference type="PANTHER" id="PTHR30518">
    <property type="entry name" value="ENDOLYTIC MUREIN TRANSGLYCOSYLASE"/>
    <property type="match status" value="1"/>
</dbReference>
<feature type="compositionally biased region" description="Basic and acidic residues" evidence="2">
    <location>
        <begin position="260"/>
        <end position="278"/>
    </location>
</feature>
<dbReference type="EMBL" id="CP023747">
    <property type="protein sequence ID" value="QEV38332.1"/>
    <property type="molecule type" value="Genomic_DNA"/>
</dbReference>
<dbReference type="PANTHER" id="PTHR30518:SF2">
    <property type="entry name" value="ENDOLYTIC MUREIN TRANSGLYCOSYLASE"/>
    <property type="match status" value="1"/>
</dbReference>
<feature type="transmembrane region" description="Helical" evidence="1">
    <location>
        <begin position="288"/>
        <end position="308"/>
    </location>
</feature>
<feature type="region of interest" description="Disordered" evidence="2">
    <location>
        <begin position="1"/>
        <end position="282"/>
    </location>
</feature>
<dbReference type="GO" id="GO:0009252">
    <property type="term" value="P:peptidoglycan biosynthetic process"/>
    <property type="evidence" value="ECO:0007669"/>
    <property type="project" value="UniProtKB-UniRule"/>
</dbReference>
<dbReference type="KEGG" id="snq:CP978_07025"/>
<gene>
    <name evidence="1 3" type="primary">mltG</name>
    <name evidence="3" type="ORF">CP978_07025</name>
</gene>
<feature type="compositionally biased region" description="Gly residues" evidence="2">
    <location>
        <begin position="169"/>
        <end position="178"/>
    </location>
</feature>